<evidence type="ECO:0000256" key="1">
    <source>
        <dbReference type="SAM" id="MobiDB-lite"/>
    </source>
</evidence>
<reference evidence="2" key="1">
    <citation type="submission" date="2021-06" db="EMBL/GenBank/DDBJ databases">
        <authorList>
            <person name="Hodson N. C."/>
            <person name="Mongue J. A."/>
            <person name="Jaron S. K."/>
        </authorList>
    </citation>
    <scope>NUCLEOTIDE SEQUENCE</scope>
</reference>
<sequence>MQQGMATALQVEKTSHRTGRIIHEKNEPKGILLNSFTSGGIMPTSLVQYTD</sequence>
<gene>
    <name evidence="2" type="ORF">AFUS01_LOCUS4516</name>
</gene>
<dbReference type="Proteomes" id="UP000708208">
    <property type="component" value="Unassembled WGS sequence"/>
</dbReference>
<evidence type="ECO:0000313" key="2">
    <source>
        <dbReference type="EMBL" id="CAG7703840.1"/>
    </source>
</evidence>
<evidence type="ECO:0000313" key="3">
    <source>
        <dbReference type="Proteomes" id="UP000708208"/>
    </source>
</evidence>
<comment type="caution">
    <text evidence="2">The sequence shown here is derived from an EMBL/GenBank/DDBJ whole genome shotgun (WGS) entry which is preliminary data.</text>
</comment>
<dbReference type="EMBL" id="CAJVCH010028221">
    <property type="protein sequence ID" value="CAG7703840.1"/>
    <property type="molecule type" value="Genomic_DNA"/>
</dbReference>
<feature type="region of interest" description="Disordered" evidence="1">
    <location>
        <begin position="1"/>
        <end position="26"/>
    </location>
</feature>
<name>A0A8J2NUQ5_9HEXA</name>
<keyword evidence="3" id="KW-1185">Reference proteome</keyword>
<proteinExistence type="predicted"/>
<feature type="non-terminal residue" evidence="2">
    <location>
        <position position="1"/>
    </location>
</feature>
<accession>A0A8J2NUQ5</accession>
<protein>
    <submittedName>
        <fullName evidence="2">Uncharacterized protein</fullName>
    </submittedName>
</protein>
<organism evidence="2 3">
    <name type="scientific">Allacma fusca</name>
    <dbReference type="NCBI Taxonomy" id="39272"/>
    <lineage>
        <taxon>Eukaryota</taxon>
        <taxon>Metazoa</taxon>
        <taxon>Ecdysozoa</taxon>
        <taxon>Arthropoda</taxon>
        <taxon>Hexapoda</taxon>
        <taxon>Collembola</taxon>
        <taxon>Symphypleona</taxon>
        <taxon>Sminthuridae</taxon>
        <taxon>Allacma</taxon>
    </lineage>
</organism>
<dbReference type="AlphaFoldDB" id="A0A8J2NUQ5"/>